<evidence type="ECO:0000313" key="3">
    <source>
        <dbReference type="EMBL" id="CAD2205473.1"/>
    </source>
</evidence>
<evidence type="ECO:0000259" key="2">
    <source>
        <dbReference type="Pfam" id="PF00690"/>
    </source>
</evidence>
<comment type="caution">
    <text evidence="3">The sequence shown here is derived from an EMBL/GenBank/DDBJ whole genome shotgun (WGS) entry which is preliminary data.</text>
</comment>
<keyword evidence="1" id="KW-0472">Membrane</keyword>
<keyword evidence="1" id="KW-0812">Transmembrane</keyword>
<dbReference type="EMBL" id="CAJEWN010002837">
    <property type="protein sequence ID" value="CAD2205473.1"/>
    <property type="molecule type" value="Genomic_DNA"/>
</dbReference>
<evidence type="ECO:0000256" key="1">
    <source>
        <dbReference type="SAM" id="Phobius"/>
    </source>
</evidence>
<sequence length="50" mass="6114">MFCLNPREMGKWELLLKQFWNLLWVLLIGASCLSLLQFFLDTRYFEILIF</sequence>
<feature type="transmembrane region" description="Helical" evidence="1">
    <location>
        <begin position="20"/>
        <end position="40"/>
    </location>
</feature>
<protein>
    <recommendedName>
        <fullName evidence="2">Cation-transporting P-type ATPase N-terminal domain-containing protein</fullName>
    </recommendedName>
</protein>
<dbReference type="Pfam" id="PF00690">
    <property type="entry name" value="Cation_ATPase_N"/>
    <property type="match status" value="1"/>
</dbReference>
<feature type="domain" description="Cation-transporting P-type ATPase N-terminal" evidence="2">
    <location>
        <begin position="8"/>
        <end position="34"/>
    </location>
</feature>
<proteinExistence type="predicted"/>
<dbReference type="InterPro" id="IPR004014">
    <property type="entry name" value="ATPase_P-typ_cation-transptr_N"/>
</dbReference>
<reference evidence="3 4" key="1">
    <citation type="submission" date="2020-08" db="EMBL/GenBank/DDBJ databases">
        <authorList>
            <person name="Koutsovoulos G."/>
            <person name="Danchin GJ E."/>
        </authorList>
    </citation>
    <scope>NUCLEOTIDE SEQUENCE [LARGE SCALE GENOMIC DNA]</scope>
</reference>
<organism evidence="3 4">
    <name type="scientific">Meloidogyne enterolobii</name>
    <name type="common">Root-knot nematode worm</name>
    <name type="synonym">Meloidogyne mayaguensis</name>
    <dbReference type="NCBI Taxonomy" id="390850"/>
    <lineage>
        <taxon>Eukaryota</taxon>
        <taxon>Metazoa</taxon>
        <taxon>Ecdysozoa</taxon>
        <taxon>Nematoda</taxon>
        <taxon>Chromadorea</taxon>
        <taxon>Rhabditida</taxon>
        <taxon>Tylenchina</taxon>
        <taxon>Tylenchomorpha</taxon>
        <taxon>Tylenchoidea</taxon>
        <taxon>Meloidogynidae</taxon>
        <taxon>Meloidogyninae</taxon>
        <taxon>Meloidogyne</taxon>
    </lineage>
</organism>
<evidence type="ECO:0000313" key="4">
    <source>
        <dbReference type="Proteomes" id="UP000580250"/>
    </source>
</evidence>
<dbReference type="PROSITE" id="PS51257">
    <property type="entry name" value="PROKAR_LIPOPROTEIN"/>
    <property type="match status" value="1"/>
</dbReference>
<keyword evidence="1" id="KW-1133">Transmembrane helix</keyword>
<dbReference type="Proteomes" id="UP000580250">
    <property type="component" value="Unassembled WGS sequence"/>
</dbReference>
<accession>A0A6V7Y1I4</accession>
<dbReference type="AlphaFoldDB" id="A0A6V7Y1I4"/>
<gene>
    <name evidence="3" type="ORF">MENT_LOCUS59284</name>
</gene>
<name>A0A6V7Y1I4_MELEN</name>